<organism evidence="4 5">
    <name type="scientific">Bison bison bison</name>
    <name type="common">North American plains bison</name>
    <dbReference type="NCBI Taxonomy" id="43346"/>
    <lineage>
        <taxon>Eukaryota</taxon>
        <taxon>Metazoa</taxon>
        <taxon>Chordata</taxon>
        <taxon>Craniata</taxon>
        <taxon>Vertebrata</taxon>
        <taxon>Euteleostomi</taxon>
        <taxon>Mammalia</taxon>
        <taxon>Eutheria</taxon>
        <taxon>Laurasiatheria</taxon>
        <taxon>Artiodactyla</taxon>
        <taxon>Ruminantia</taxon>
        <taxon>Pecora</taxon>
        <taxon>Bovidae</taxon>
        <taxon>Bovinae</taxon>
        <taxon>Bison</taxon>
    </lineage>
</organism>
<dbReference type="PANTHER" id="PTHR13832">
    <property type="entry name" value="PROTEIN PHOSPHATASE 2C"/>
    <property type="match status" value="1"/>
</dbReference>
<evidence type="ECO:0000259" key="3">
    <source>
        <dbReference type="PROSITE" id="PS51746"/>
    </source>
</evidence>
<dbReference type="OrthoDB" id="343114at2759"/>
<dbReference type="InterPro" id="IPR001932">
    <property type="entry name" value="PPM-type_phosphatase-like_dom"/>
</dbReference>
<dbReference type="KEGG" id="bbis:105000752"/>
<evidence type="ECO:0000256" key="2">
    <source>
        <dbReference type="SAM" id="MobiDB-lite"/>
    </source>
</evidence>
<dbReference type="InterPro" id="IPR015655">
    <property type="entry name" value="PP2C"/>
</dbReference>
<dbReference type="PROSITE" id="PS51746">
    <property type="entry name" value="PPM_2"/>
    <property type="match status" value="1"/>
</dbReference>
<dbReference type="Gene3D" id="3.60.40.10">
    <property type="entry name" value="PPM-type phosphatase domain"/>
    <property type="match status" value="1"/>
</dbReference>
<sequence>MVVPVSARVQSVTLKPTSDGVKILLLKSDLTQFVEGAGHADLWDREGTEESPTSLRSREGPAVEQGCWRMSLRGVSTFGAPEAGAAADSSVLREPDKRDAARRLCNCDEGLGPRSGLVTGLCSGSSGLSGSPYERVDEATDSSRRRCRPGHQLDSAAVKANCKLPHFRPVNIFHPVHRVFWKARQLYTRKPTADSEYEVPLTWKRKHFKRKKKRPSKEVSEKHSLVQDYNAMLTFPCSICKREVGLPGVFSHKKQHMALSTLGLQWTGGKKPGLSAIIGQRQSVITKLLSSFAFNEKTLQSINNAFELLWKRQIPAYYKIMQNICESSIHPQKIGHLLIKGAAVCKDRNSTWRVDMNNKFIVMNNFGSKPNVCFFGLFDGHHGDSAADLTSMELPVLLLHQLSRLDPSYQMTSEEQKVINSFNTVFSEDYRAIEESFSSKKKRTKGMKSVYENIHKAFAKAFWRMDRLLRLGRREASRVRWSGCSAVTCILESSVESPEARRSWGRISDLAALADRHLFPGMPQITTGVLHIANAGNVQAVLCRNGKGFCLTKEHSTRNLDERRRVLRQGAVISANAPHGLLQGQTTTTRGLGFHGNLKLKRFIIPAPQTVSVPIDDLCQFLILGTDGLWGVLDTKEVTALAMSAFQAHRESRGPATGNQPSPPRGSLLCPISEQTTSKSETNIHIVFQRKSGERASTGSSEENLSVSKHSICDPESSGLSPPKKTTRDPCSEEGTGGLTSVDREPKDSRERQGGPGSQSFYEGAAAYVSHELVNAALAAGSRDSITVMVILLSGAEHQLLP</sequence>
<evidence type="ECO:0000313" key="5">
    <source>
        <dbReference type="RefSeq" id="XP_010855049.1"/>
    </source>
</evidence>
<name>A0A6P3ISJ3_BISBB</name>
<feature type="compositionally biased region" description="Polar residues" evidence="2">
    <location>
        <begin position="673"/>
        <end position="683"/>
    </location>
</feature>
<dbReference type="Pfam" id="PF00481">
    <property type="entry name" value="PP2C"/>
    <property type="match status" value="1"/>
</dbReference>
<feature type="region of interest" description="Disordered" evidence="2">
    <location>
        <begin position="651"/>
        <end position="759"/>
    </location>
</feature>
<protein>
    <submittedName>
        <fullName evidence="5">Protein phosphatase 2C-like domain-containing protein 1</fullName>
    </submittedName>
</protein>
<dbReference type="SMART" id="SM00332">
    <property type="entry name" value="PP2Cc"/>
    <property type="match status" value="1"/>
</dbReference>
<accession>A0A6P3ISJ3</accession>
<feature type="domain" description="PPM-type phosphatase" evidence="3">
    <location>
        <begin position="341"/>
        <end position="793"/>
    </location>
</feature>
<reference evidence="5" key="1">
    <citation type="submission" date="2025-08" db="UniProtKB">
        <authorList>
            <consortium name="RefSeq"/>
        </authorList>
    </citation>
    <scope>IDENTIFICATION</scope>
    <source>
        <tissue evidence="5">Blood</tissue>
    </source>
</reference>
<dbReference type="RefSeq" id="XP_010855049.1">
    <property type="nucleotide sequence ID" value="XM_010856747.1"/>
</dbReference>
<dbReference type="CDD" id="cd00143">
    <property type="entry name" value="PP2Cc"/>
    <property type="match status" value="1"/>
</dbReference>
<evidence type="ECO:0000256" key="1">
    <source>
        <dbReference type="ARBA" id="ARBA00006702"/>
    </source>
</evidence>
<gene>
    <name evidence="5" type="primary">PP2D1</name>
</gene>
<evidence type="ECO:0000313" key="4">
    <source>
        <dbReference type="Proteomes" id="UP000515208"/>
    </source>
</evidence>
<dbReference type="PANTHER" id="PTHR13832:SF837">
    <property type="entry name" value="PROTEIN PHOSPHATASE 2C-LIKE DOMAIN-CONTAINING PROTEIN 1"/>
    <property type="match status" value="1"/>
</dbReference>
<proteinExistence type="inferred from homology"/>
<dbReference type="Proteomes" id="UP000515208">
    <property type="component" value="Unplaced"/>
</dbReference>
<keyword evidence="4" id="KW-1185">Reference proteome</keyword>
<dbReference type="GeneID" id="105000752"/>
<dbReference type="GO" id="GO:0004722">
    <property type="term" value="F:protein serine/threonine phosphatase activity"/>
    <property type="evidence" value="ECO:0007669"/>
    <property type="project" value="InterPro"/>
</dbReference>
<feature type="compositionally biased region" description="Basic and acidic residues" evidence="2">
    <location>
        <begin position="742"/>
        <end position="753"/>
    </location>
</feature>
<dbReference type="SUPFAM" id="SSF81606">
    <property type="entry name" value="PP2C-like"/>
    <property type="match status" value="1"/>
</dbReference>
<comment type="similarity">
    <text evidence="1">Belongs to the PP2C family.</text>
</comment>
<dbReference type="AlphaFoldDB" id="A0A6P3ISJ3"/>
<dbReference type="CTD" id="151649"/>
<dbReference type="InterPro" id="IPR036457">
    <property type="entry name" value="PPM-type-like_dom_sf"/>
</dbReference>
<feature type="compositionally biased region" description="Polar residues" evidence="2">
    <location>
        <begin position="695"/>
        <end position="709"/>
    </location>
</feature>